<keyword evidence="1 2" id="KW-0808">Transferase</keyword>
<dbReference type="EC" id="2.1.3.2" evidence="5"/>
<dbReference type="PRINTS" id="PR00101">
    <property type="entry name" value="ATCASE"/>
</dbReference>
<gene>
    <name evidence="5" type="ORF">XBKQ1_580029</name>
</gene>
<dbReference type="OrthoDB" id="9774690at2"/>
<comment type="similarity">
    <text evidence="2">Belongs to the aspartate/ornithine carbamoyltransferase superfamily.</text>
</comment>
<dbReference type="Pfam" id="PF02729">
    <property type="entry name" value="OTCace_N"/>
    <property type="match status" value="1"/>
</dbReference>
<dbReference type="EMBL" id="CBSY010000248">
    <property type="protein sequence ID" value="CDH21612.1"/>
    <property type="molecule type" value="Genomic_DNA"/>
</dbReference>
<accession>A0A077PLY1</accession>
<evidence type="ECO:0000259" key="4">
    <source>
        <dbReference type="Pfam" id="PF02729"/>
    </source>
</evidence>
<dbReference type="GO" id="GO:0044205">
    <property type="term" value="P:'de novo' UMP biosynthetic process"/>
    <property type="evidence" value="ECO:0007669"/>
    <property type="project" value="UniProtKB-UniPathway"/>
</dbReference>
<evidence type="ECO:0000256" key="2">
    <source>
        <dbReference type="RuleBase" id="RU003634"/>
    </source>
</evidence>
<dbReference type="GO" id="GO:0004070">
    <property type="term" value="F:aspartate carbamoyltransferase activity"/>
    <property type="evidence" value="ECO:0007669"/>
    <property type="project" value="UniProtKB-EC"/>
</dbReference>
<dbReference type="AlphaFoldDB" id="A0A077PLY1"/>
<protein>
    <submittedName>
        <fullName evidence="5">Putative Aspartate carbamoyltransferase (Modular protein)</fullName>
        <ecNumber evidence="5">2.1.3.2</ecNumber>
    </submittedName>
</protein>
<dbReference type="RefSeq" id="WP_071824354.1">
    <property type="nucleotide sequence ID" value="NZ_CAWLZI010000056.1"/>
</dbReference>
<dbReference type="PANTHER" id="PTHR45753">
    <property type="entry name" value="ORNITHINE CARBAMOYLTRANSFERASE, MITOCHONDRIAL"/>
    <property type="match status" value="1"/>
</dbReference>
<keyword evidence="6" id="KW-1185">Reference proteome</keyword>
<dbReference type="SUPFAM" id="SSF53671">
    <property type="entry name" value="Aspartate/ornithine carbamoyltransferase"/>
    <property type="match status" value="1"/>
</dbReference>
<dbReference type="PANTHER" id="PTHR45753:SF6">
    <property type="entry name" value="ASPARTATE CARBAMOYLTRANSFERASE"/>
    <property type="match status" value="1"/>
</dbReference>
<dbReference type="GO" id="GO:0016597">
    <property type="term" value="F:amino acid binding"/>
    <property type="evidence" value="ECO:0007669"/>
    <property type="project" value="InterPro"/>
</dbReference>
<name>A0A077PLY1_XENBV</name>
<feature type="domain" description="Aspartate/ornithine carbamoyltransferase carbamoyl-P binding" evidence="4">
    <location>
        <begin position="12"/>
        <end position="158"/>
    </location>
</feature>
<dbReference type="Pfam" id="PF00185">
    <property type="entry name" value="OTCace"/>
    <property type="match status" value="1"/>
</dbReference>
<dbReference type="Proteomes" id="UP000028500">
    <property type="component" value="Unassembled WGS sequence"/>
</dbReference>
<dbReference type="InterPro" id="IPR006130">
    <property type="entry name" value="Asp/Orn_carbamoylTrfase"/>
</dbReference>
<dbReference type="HOGENOM" id="CLU_043846_1_2_6"/>
<dbReference type="InterPro" id="IPR006132">
    <property type="entry name" value="Asp/Orn_carbamoyltranf_P-bd"/>
</dbReference>
<sequence length="315" mass="35444">MISVQNFFLKDNLLSIKSLDLDTIMNIIDLAQNFKVSKPDKKIKKRNEDILVASLFFQASTRTRLSFESAANRLGARVIGFANGESSRSGSSWNEQFTDTAQMINAYADIAVMRHAEVESVHNYCTKSRLPVINAGNGEGLNAEHPTQALLDIFTIHQSFPLHKSLTLLLCCHPSSRSARSLLFCIALFHNIKLLLCTEENCKLFQEDEAYLRQAGVTYEYLHNIKEGLCSADVIYMAGYKETADHLPNSNLMLTPDLLSYLHPRAIIMHPLPRGYELPYELDNSVHCAYFSQAENGVFVRMAILQGYFNVIGGR</sequence>
<dbReference type="UniPathway" id="UPA00070">
    <property type="reaction ID" value="UER00116"/>
</dbReference>
<evidence type="ECO:0000313" key="6">
    <source>
        <dbReference type="Proteomes" id="UP000028500"/>
    </source>
</evidence>
<reference evidence="5" key="1">
    <citation type="submission" date="2013-07" db="EMBL/GenBank/DDBJ databases">
        <title>Sub-species coevolution in mutualistic symbiosis.</title>
        <authorList>
            <person name="Murfin K."/>
            <person name="Klassen J."/>
            <person name="Lee M."/>
            <person name="Forst S."/>
            <person name="Stock P."/>
            <person name="Goodrich-Blair H."/>
        </authorList>
    </citation>
    <scope>NUCLEOTIDE SEQUENCE [LARGE SCALE GENOMIC DNA]</scope>
    <source>
        <strain evidence="5">Kraussei Quebec</strain>
    </source>
</reference>
<dbReference type="PRINTS" id="PR00100">
    <property type="entry name" value="AOTCASE"/>
</dbReference>
<dbReference type="GO" id="GO:0006520">
    <property type="term" value="P:amino acid metabolic process"/>
    <property type="evidence" value="ECO:0007669"/>
    <property type="project" value="InterPro"/>
</dbReference>
<comment type="caution">
    <text evidence="5">The sequence shown here is derived from an EMBL/GenBank/DDBJ whole genome shotgun (WGS) entry which is preliminary data.</text>
</comment>
<evidence type="ECO:0000259" key="3">
    <source>
        <dbReference type="Pfam" id="PF00185"/>
    </source>
</evidence>
<evidence type="ECO:0000256" key="1">
    <source>
        <dbReference type="ARBA" id="ARBA00022679"/>
    </source>
</evidence>
<dbReference type="InterPro" id="IPR036901">
    <property type="entry name" value="Asp/Orn_carbamoylTrfase_sf"/>
</dbReference>
<feature type="domain" description="Aspartate/ornithine carbamoyltransferase Asp/Orn-binding" evidence="3">
    <location>
        <begin position="167"/>
        <end position="305"/>
    </location>
</feature>
<evidence type="ECO:0000313" key="5">
    <source>
        <dbReference type="EMBL" id="CDH21612.1"/>
    </source>
</evidence>
<proteinExistence type="inferred from homology"/>
<dbReference type="InterPro" id="IPR006131">
    <property type="entry name" value="Asp_carbamoyltransf_Asp/Orn-bd"/>
</dbReference>
<dbReference type="Gene3D" id="3.40.50.1370">
    <property type="entry name" value="Aspartate/ornithine carbamoyltransferase"/>
    <property type="match status" value="2"/>
</dbReference>
<organism evidence="5 6">
    <name type="scientific">Xenorhabdus bovienii str. kraussei Quebec</name>
    <dbReference type="NCBI Taxonomy" id="1398203"/>
    <lineage>
        <taxon>Bacteria</taxon>
        <taxon>Pseudomonadati</taxon>
        <taxon>Pseudomonadota</taxon>
        <taxon>Gammaproteobacteria</taxon>
        <taxon>Enterobacterales</taxon>
        <taxon>Morganellaceae</taxon>
        <taxon>Xenorhabdus</taxon>
    </lineage>
</organism>